<keyword evidence="1" id="KW-0022">Alpha-amylase inhibitor</keyword>
<dbReference type="PATRIC" id="fig|1938.3.peg.7368"/>
<keyword evidence="2" id="KW-1015">Disulfide bond</keyword>
<proteinExistence type="predicted"/>
<dbReference type="Gene3D" id="2.60.40.20">
    <property type="entry name" value="Alpha-amylase inhibitor"/>
    <property type="match status" value="1"/>
</dbReference>
<reference evidence="3 4" key="1">
    <citation type="submission" date="2015-06" db="EMBL/GenBank/DDBJ databases">
        <authorList>
            <person name="Ju K.-S."/>
            <person name="Doroghazi J.R."/>
            <person name="Metcalf W.W."/>
        </authorList>
    </citation>
    <scope>NUCLEOTIDE SEQUENCE [LARGE SCALE GENOMIC DNA]</scope>
    <source>
        <strain evidence="3 4">NRRL 3414</strain>
    </source>
</reference>
<evidence type="ECO:0000256" key="1">
    <source>
        <dbReference type="ARBA" id="ARBA00022579"/>
    </source>
</evidence>
<evidence type="ECO:0000256" key="2">
    <source>
        <dbReference type="ARBA" id="ARBA00023157"/>
    </source>
</evidence>
<sequence length="77" mass="8079">MQGSMSAPDCVHLTVDWRYTFVSNDCSSTYTLTVAYLDGTEVPCRTAAPGDRITFPGRGTQGNEVLGAVLCDSGGSA</sequence>
<dbReference type="Pfam" id="PF01356">
    <property type="entry name" value="A_amylase_inhib"/>
    <property type="match status" value="1"/>
</dbReference>
<evidence type="ECO:0000313" key="3">
    <source>
        <dbReference type="EMBL" id="KMS69354.1"/>
    </source>
</evidence>
<dbReference type="SUPFAM" id="SSF49498">
    <property type="entry name" value="alpha-Amylase inhibitor tendamistat"/>
    <property type="match status" value="1"/>
</dbReference>
<dbReference type="Proteomes" id="UP000037432">
    <property type="component" value="Unassembled WGS sequence"/>
</dbReference>
<comment type="caution">
    <text evidence="3">The sequence shown here is derived from an EMBL/GenBank/DDBJ whole genome shotgun (WGS) entry which is preliminary data.</text>
</comment>
<accession>A0A0J7Z0L5</accession>
<name>A0A0J7Z0L5_STRVR</name>
<dbReference type="InterPro" id="IPR000833">
    <property type="entry name" value="A-amylase_inhib"/>
</dbReference>
<dbReference type="SMART" id="SM00783">
    <property type="entry name" value="A_amylase_inhib"/>
    <property type="match status" value="1"/>
</dbReference>
<organism evidence="3 4">
    <name type="scientific">Streptomyces viridochromogenes</name>
    <dbReference type="NCBI Taxonomy" id="1938"/>
    <lineage>
        <taxon>Bacteria</taxon>
        <taxon>Bacillati</taxon>
        <taxon>Actinomycetota</taxon>
        <taxon>Actinomycetes</taxon>
        <taxon>Kitasatosporales</taxon>
        <taxon>Streptomycetaceae</taxon>
        <taxon>Streptomyces</taxon>
    </lineage>
</organism>
<dbReference type="GO" id="GO:0015066">
    <property type="term" value="F:alpha-amylase inhibitor activity"/>
    <property type="evidence" value="ECO:0007669"/>
    <property type="project" value="UniProtKB-KW"/>
</dbReference>
<dbReference type="InterPro" id="IPR036379">
    <property type="entry name" value="A-amylase_inhib_sf"/>
</dbReference>
<dbReference type="AlphaFoldDB" id="A0A0J7Z0L5"/>
<dbReference type="EMBL" id="LFNT01000061">
    <property type="protein sequence ID" value="KMS69354.1"/>
    <property type="molecule type" value="Genomic_DNA"/>
</dbReference>
<gene>
    <name evidence="3" type="ORF">ACM01_35335</name>
</gene>
<protein>
    <submittedName>
        <fullName evidence="3">Alpha-amylase</fullName>
    </submittedName>
</protein>
<evidence type="ECO:0000313" key="4">
    <source>
        <dbReference type="Proteomes" id="UP000037432"/>
    </source>
</evidence>